<dbReference type="Proteomes" id="UP000321192">
    <property type="component" value="Unassembled WGS sequence"/>
</dbReference>
<reference evidence="2 3" key="1">
    <citation type="submission" date="2018-09" db="EMBL/GenBank/DDBJ databases">
        <title>Metagenome Assembled Genomes from an Advanced Water Purification Facility.</title>
        <authorList>
            <person name="Stamps B.W."/>
            <person name="Spear J.R."/>
        </authorList>
    </citation>
    <scope>NUCLEOTIDE SEQUENCE [LARGE SCALE GENOMIC DNA]</scope>
    <source>
        <strain evidence="2">Bin_27_1</strain>
    </source>
</reference>
<protein>
    <submittedName>
        <fullName evidence="2">Serine/threonine-protein phosphatase</fullName>
    </submittedName>
</protein>
<organism evidence="2 3">
    <name type="scientific">Thauera aminoaromatica</name>
    <dbReference type="NCBI Taxonomy" id="164330"/>
    <lineage>
        <taxon>Bacteria</taxon>
        <taxon>Pseudomonadati</taxon>
        <taxon>Pseudomonadota</taxon>
        <taxon>Betaproteobacteria</taxon>
        <taxon>Rhodocyclales</taxon>
        <taxon>Zoogloeaceae</taxon>
        <taxon>Thauera</taxon>
    </lineage>
</organism>
<sequence>MRFTIYQESRPGKRRDNQDRIAHCYSRDALLMLVADGMGGHLHGEVAAQIAVQCIAERFQAEARPLLPDPQLFLARAIERAHHAILDHALDRQLPEAPRTTLVACVIQRGAAYWAHAGDSRLYLLRRGHLVTRTRDHSRTQLMIDQGVIKPEEAHLHPGRNRIYSCLGGNYNPQVEYSPRTPLRDGDLLALCTDGVWGPIDDDGLVVNLTAGVLSRAVPRLMDVAERKAGASADNLSMVAMCWHDENAVGAATVESISTRTMELDGFESRLDLSGPGPTAVAELDEDEIERAIREINAAIHKFDSRS</sequence>
<feature type="domain" description="PPM-type phosphatase" evidence="1">
    <location>
        <begin position="4"/>
        <end position="243"/>
    </location>
</feature>
<dbReference type="PROSITE" id="PS51746">
    <property type="entry name" value="PPM_2"/>
    <property type="match status" value="1"/>
</dbReference>
<dbReference type="SMART" id="SM00332">
    <property type="entry name" value="PP2Cc"/>
    <property type="match status" value="1"/>
</dbReference>
<dbReference type="EMBL" id="SSFD01000031">
    <property type="protein sequence ID" value="TXH91619.1"/>
    <property type="molecule type" value="Genomic_DNA"/>
</dbReference>
<proteinExistence type="predicted"/>
<evidence type="ECO:0000313" key="3">
    <source>
        <dbReference type="Proteomes" id="UP000321192"/>
    </source>
</evidence>
<accession>A0A5C7T6Y9</accession>
<dbReference type="Gene3D" id="3.60.40.10">
    <property type="entry name" value="PPM-type phosphatase domain"/>
    <property type="match status" value="1"/>
</dbReference>
<dbReference type="RefSeq" id="WP_004301108.1">
    <property type="nucleotide sequence ID" value="NZ_JAYRXT010000493.1"/>
</dbReference>
<name>A0A5C7T6Y9_THASP</name>
<dbReference type="InterPro" id="IPR036457">
    <property type="entry name" value="PPM-type-like_dom_sf"/>
</dbReference>
<dbReference type="SUPFAM" id="SSF81606">
    <property type="entry name" value="PP2C-like"/>
    <property type="match status" value="1"/>
</dbReference>
<comment type="caution">
    <text evidence="2">The sequence shown here is derived from an EMBL/GenBank/DDBJ whole genome shotgun (WGS) entry which is preliminary data.</text>
</comment>
<dbReference type="Pfam" id="PF13672">
    <property type="entry name" value="PP2C_2"/>
    <property type="match status" value="1"/>
</dbReference>
<dbReference type="CDD" id="cd00143">
    <property type="entry name" value="PP2Cc"/>
    <property type="match status" value="1"/>
</dbReference>
<gene>
    <name evidence="2" type="ORF">E6Q80_02255</name>
</gene>
<evidence type="ECO:0000313" key="2">
    <source>
        <dbReference type="EMBL" id="TXH91619.1"/>
    </source>
</evidence>
<dbReference type="SMART" id="SM00331">
    <property type="entry name" value="PP2C_SIG"/>
    <property type="match status" value="1"/>
</dbReference>
<evidence type="ECO:0000259" key="1">
    <source>
        <dbReference type="PROSITE" id="PS51746"/>
    </source>
</evidence>
<dbReference type="InterPro" id="IPR001932">
    <property type="entry name" value="PPM-type_phosphatase-like_dom"/>
</dbReference>
<dbReference type="AlphaFoldDB" id="A0A5C7T6Y9"/>